<sequence length="91" mass="10227">MKYKACDDRDVAELPVKPFYDDLQVDSLNIHFNHAEIEERKSNKLIAIKQVFNSHAIKASRMINPGCGSGYASNLATCLNLDYLGMDFSSQ</sequence>
<evidence type="ECO:0000313" key="1">
    <source>
        <dbReference type="EMBL" id="AWK13377.1"/>
    </source>
</evidence>
<dbReference type="STRING" id="1878942.GCA_900128755_00549"/>
<dbReference type="KEGG" id="fsm:CCS41_00910"/>
<organism evidence="1 2">
    <name type="scientific">Candidatus Fukatsuia symbiotica</name>
    <dbReference type="NCBI Taxonomy" id="1878942"/>
    <lineage>
        <taxon>Bacteria</taxon>
        <taxon>Pseudomonadati</taxon>
        <taxon>Pseudomonadota</taxon>
        <taxon>Gammaproteobacteria</taxon>
        <taxon>Enterobacterales</taxon>
        <taxon>Yersiniaceae</taxon>
        <taxon>Candidatus Fukatsuia</taxon>
    </lineage>
</organism>
<evidence type="ECO:0000313" key="2">
    <source>
        <dbReference type="Proteomes" id="UP000261875"/>
    </source>
</evidence>
<keyword evidence="2" id="KW-1185">Reference proteome</keyword>
<dbReference type="AlphaFoldDB" id="A0A2U8I2N8"/>
<protein>
    <submittedName>
        <fullName evidence="1">Uncharacterized protein</fullName>
    </submittedName>
</protein>
<accession>A0A2U8I2N8</accession>
<name>A0A2U8I2N8_9GAMM</name>
<dbReference type="Proteomes" id="UP000261875">
    <property type="component" value="Chromosome"/>
</dbReference>
<dbReference type="OrthoDB" id="9984559at2"/>
<gene>
    <name evidence="1" type="ORF">CCS41_00910</name>
</gene>
<reference evidence="1 2" key="1">
    <citation type="submission" date="2017-05" db="EMBL/GenBank/DDBJ databases">
        <title>Genome sequence of Candidatus Fukatsuia symbiotica and Candidatus Hamiltonella defensa from Acyrthosiphon pisum strain 5D.</title>
        <authorList>
            <person name="Patel V.A."/>
            <person name="Chevignon G."/>
            <person name="Russell J.A."/>
            <person name="Oliver K.M."/>
        </authorList>
    </citation>
    <scope>NUCLEOTIDE SEQUENCE [LARGE SCALE GENOMIC DNA]</scope>
    <source>
        <strain evidence="1 2">5D</strain>
    </source>
</reference>
<dbReference type="EMBL" id="CP021659">
    <property type="protein sequence ID" value="AWK13377.1"/>
    <property type="molecule type" value="Genomic_DNA"/>
</dbReference>
<proteinExistence type="predicted"/>
<dbReference type="RefSeq" id="WP_072550374.1">
    <property type="nucleotide sequence ID" value="NZ_CP021659.1"/>
</dbReference>